<dbReference type="OrthoDB" id="397417at2"/>
<dbReference type="GO" id="GO:0009360">
    <property type="term" value="C:DNA polymerase III complex"/>
    <property type="evidence" value="ECO:0007669"/>
    <property type="project" value="InterPro"/>
</dbReference>
<evidence type="ECO:0000256" key="7">
    <source>
        <dbReference type="ARBA" id="ARBA00022695"/>
    </source>
</evidence>
<dbReference type="EMBL" id="LR215036">
    <property type="protein sequence ID" value="VEU74710.1"/>
    <property type="molecule type" value="Genomic_DNA"/>
</dbReference>
<keyword evidence="7 14" id="KW-0548">Nucleotidyltransferase</keyword>
<dbReference type="Pfam" id="PF02768">
    <property type="entry name" value="DNA_pol3_beta_3"/>
    <property type="match status" value="1"/>
</dbReference>
<dbReference type="RefSeq" id="WP_129725517.1">
    <property type="nucleotide sequence ID" value="NZ_LR215036.1"/>
</dbReference>
<comment type="subcellular location">
    <subcellularLocation>
        <location evidence="2">Cytoplasm</location>
    </subcellularLocation>
</comment>
<dbReference type="InterPro" id="IPR046938">
    <property type="entry name" value="DNA_clamp_sf"/>
</dbReference>
<comment type="function">
    <text evidence="1">Confers DNA tethering and processivity to DNA polymerases and other proteins. Acts as a clamp, forming a ring around DNA (a reaction catalyzed by the clamp-loading complex) which diffuses in an ATP-independent manner freely and bidirectionally along dsDNA. Initially characterized for its ability to contact the catalytic subunit of DNA polymerase III (Pol III), a complex, multichain enzyme responsible for most of the replicative synthesis in bacteria; Pol III exhibits 3'-5' exonuclease proofreading activity. The beta chain is required for initiation of replication as well as for processivity of DNA replication.</text>
</comment>
<dbReference type="GO" id="GO:0008408">
    <property type="term" value="F:3'-5' exonuclease activity"/>
    <property type="evidence" value="ECO:0007669"/>
    <property type="project" value="InterPro"/>
</dbReference>
<feature type="domain" description="DNA polymerase III beta sliding clamp N-terminal" evidence="11">
    <location>
        <begin position="1"/>
        <end position="122"/>
    </location>
</feature>
<evidence type="ECO:0000313" key="14">
    <source>
        <dbReference type="EMBL" id="VEU74710.1"/>
    </source>
</evidence>
<dbReference type="SMART" id="SM00480">
    <property type="entry name" value="POL3Bc"/>
    <property type="match status" value="1"/>
</dbReference>
<keyword evidence="8" id="KW-0235">DNA replication</keyword>
<evidence type="ECO:0000256" key="8">
    <source>
        <dbReference type="ARBA" id="ARBA00022705"/>
    </source>
</evidence>
<dbReference type="InterPro" id="IPR022635">
    <property type="entry name" value="DNA_polIII_beta_C"/>
</dbReference>
<sequence>MKFTIQKNKIESIVEFLSLYIDSTDSFMPFRCLYFKINSDYLTITAQSSTISARKKIKIDENIIKLEEVGKTLINASILKNIIKKFNKYVTFKSNENTIDIYEGTTKFTLTKIDSNQYPQIDFNDQDNRTEVNSQQLEKTINNASIAASMSNDKLNALVYKCINVSSDGENNIRFVSTDSYRLSTESIKVSKPVELNLTIDAKNLKKIVTKDADKNIFMFFNSSKFGISYTDTVVQTLTTNLNYMDIWNLFNFDVSRTIKIDKQEFLRLINKALFYSSEKSRRLQFSFTQKEVKVVYEVPEIGIGEAQTNNYKLEGPNLDIDLDFQYIKDAISVLENGIINIFISSREDRLLIVSENSAYNKQLVTPLRRI</sequence>
<evidence type="ECO:0000256" key="4">
    <source>
        <dbReference type="ARBA" id="ARBA00011400"/>
    </source>
</evidence>
<evidence type="ECO:0000256" key="5">
    <source>
        <dbReference type="ARBA" id="ARBA00022490"/>
    </source>
</evidence>
<keyword evidence="6 14" id="KW-0808">Transferase</keyword>
<comment type="similarity">
    <text evidence="3">Belongs to the beta sliding clamp family.</text>
</comment>
<dbReference type="GO" id="GO:0006271">
    <property type="term" value="P:DNA strand elongation involved in DNA replication"/>
    <property type="evidence" value="ECO:0007669"/>
    <property type="project" value="TreeGrafter"/>
</dbReference>
<evidence type="ECO:0000259" key="12">
    <source>
        <dbReference type="Pfam" id="PF02767"/>
    </source>
</evidence>
<organism evidence="14 15">
    <name type="scientific">Mycoplasmopsis citelli</name>
    <dbReference type="NCBI Taxonomy" id="171281"/>
    <lineage>
        <taxon>Bacteria</taxon>
        <taxon>Bacillati</taxon>
        <taxon>Mycoplasmatota</taxon>
        <taxon>Mycoplasmoidales</taxon>
        <taxon>Metamycoplasmataceae</taxon>
        <taxon>Mycoplasmopsis</taxon>
    </lineage>
</organism>
<comment type="subunit">
    <text evidence="4">Forms a ring-shaped head-to-tail homodimer around DNA which binds and tethers DNA polymerases and other proteins to the DNA. The DNA replisome complex has a single clamp-loading complex (3 tau and 1 each of delta, delta', psi and chi subunits) which binds 3 Pol III cores (1 core on the leading strand and 2 on the lagging strand) each with a beta sliding clamp dimer. Additional proteins in the replisome are other copies of gamma, psi and chi, Ssb, DNA helicase and RNA primase.</text>
</comment>
<evidence type="ECO:0000256" key="6">
    <source>
        <dbReference type="ARBA" id="ARBA00022679"/>
    </source>
</evidence>
<name>A0A449B288_9BACT</name>
<feature type="domain" description="DNA polymerase III beta sliding clamp C-terminal" evidence="13">
    <location>
        <begin position="257"/>
        <end position="369"/>
    </location>
</feature>
<evidence type="ECO:0000256" key="9">
    <source>
        <dbReference type="ARBA" id="ARBA00022932"/>
    </source>
</evidence>
<accession>A0A449B288</accession>
<keyword evidence="15" id="KW-1185">Reference proteome</keyword>
<evidence type="ECO:0000259" key="11">
    <source>
        <dbReference type="Pfam" id="PF00712"/>
    </source>
</evidence>
<evidence type="ECO:0000256" key="1">
    <source>
        <dbReference type="ARBA" id="ARBA00002266"/>
    </source>
</evidence>
<dbReference type="CDD" id="cd00140">
    <property type="entry name" value="beta_clamp"/>
    <property type="match status" value="1"/>
</dbReference>
<dbReference type="AlphaFoldDB" id="A0A449B288"/>
<dbReference type="Proteomes" id="UP000290985">
    <property type="component" value="Chromosome"/>
</dbReference>
<evidence type="ECO:0000313" key="15">
    <source>
        <dbReference type="Proteomes" id="UP000290985"/>
    </source>
</evidence>
<dbReference type="PANTHER" id="PTHR30478:SF0">
    <property type="entry name" value="BETA SLIDING CLAMP"/>
    <property type="match status" value="1"/>
</dbReference>
<dbReference type="Gene3D" id="3.70.10.10">
    <property type="match status" value="1"/>
</dbReference>
<gene>
    <name evidence="14" type="primary">dnaN</name>
    <name evidence="14" type="ORF">NCTC10181_00570</name>
</gene>
<dbReference type="InterPro" id="IPR001001">
    <property type="entry name" value="DNA_polIII_beta"/>
</dbReference>
<evidence type="ECO:0000256" key="10">
    <source>
        <dbReference type="ARBA" id="ARBA00023125"/>
    </source>
</evidence>
<proteinExistence type="inferred from homology"/>
<evidence type="ECO:0000259" key="13">
    <source>
        <dbReference type="Pfam" id="PF02768"/>
    </source>
</evidence>
<evidence type="ECO:0000256" key="2">
    <source>
        <dbReference type="ARBA" id="ARBA00004496"/>
    </source>
</evidence>
<dbReference type="KEGG" id="mcit:NCTC10181_00570"/>
<dbReference type="PANTHER" id="PTHR30478">
    <property type="entry name" value="DNA POLYMERASE III SUBUNIT BETA"/>
    <property type="match status" value="1"/>
</dbReference>
<dbReference type="InterPro" id="IPR022634">
    <property type="entry name" value="DNA_polIII_beta_N"/>
</dbReference>
<evidence type="ECO:0000256" key="3">
    <source>
        <dbReference type="ARBA" id="ARBA00010752"/>
    </source>
</evidence>
<feature type="domain" description="DNA polymerase III beta sliding clamp central" evidence="12">
    <location>
        <begin position="132"/>
        <end position="237"/>
    </location>
</feature>
<dbReference type="Pfam" id="PF02767">
    <property type="entry name" value="DNA_pol3_beta_2"/>
    <property type="match status" value="1"/>
</dbReference>
<keyword evidence="9" id="KW-0239">DNA-directed DNA polymerase</keyword>
<dbReference type="InterPro" id="IPR022637">
    <property type="entry name" value="DNA_polIII_beta_cen"/>
</dbReference>
<dbReference type="GO" id="GO:0005737">
    <property type="term" value="C:cytoplasm"/>
    <property type="evidence" value="ECO:0007669"/>
    <property type="project" value="UniProtKB-SubCell"/>
</dbReference>
<dbReference type="Gene3D" id="3.10.150.10">
    <property type="entry name" value="DNA Polymerase III, subunit A, domain 2"/>
    <property type="match status" value="1"/>
</dbReference>
<dbReference type="GO" id="GO:0003677">
    <property type="term" value="F:DNA binding"/>
    <property type="evidence" value="ECO:0007669"/>
    <property type="project" value="UniProtKB-KW"/>
</dbReference>
<dbReference type="GO" id="GO:0003887">
    <property type="term" value="F:DNA-directed DNA polymerase activity"/>
    <property type="evidence" value="ECO:0007669"/>
    <property type="project" value="UniProtKB-KW"/>
</dbReference>
<protein>
    <submittedName>
        <fullName evidence="14">DNA polymerase III, beta subunit</fullName>
        <ecNumber evidence="14">2.7.7.7</ecNumber>
    </submittedName>
</protein>
<dbReference type="SUPFAM" id="SSF55979">
    <property type="entry name" value="DNA clamp"/>
    <property type="match status" value="3"/>
</dbReference>
<dbReference type="Pfam" id="PF00712">
    <property type="entry name" value="DNA_pol3_beta"/>
    <property type="match status" value="1"/>
</dbReference>
<keyword evidence="5" id="KW-0963">Cytoplasm</keyword>
<dbReference type="EC" id="2.7.7.7" evidence="14"/>
<keyword evidence="10" id="KW-0238">DNA-binding</keyword>
<reference evidence="14 15" key="1">
    <citation type="submission" date="2019-01" db="EMBL/GenBank/DDBJ databases">
        <authorList>
            <consortium name="Pathogen Informatics"/>
        </authorList>
    </citation>
    <scope>NUCLEOTIDE SEQUENCE [LARGE SCALE GENOMIC DNA]</scope>
    <source>
        <strain evidence="14 15">NCTC10181</strain>
    </source>
</reference>